<feature type="compositionally biased region" description="Low complexity" evidence="1">
    <location>
        <begin position="31"/>
        <end position="50"/>
    </location>
</feature>
<gene>
    <name evidence="2" type="ORF">CB5_LOCUS21218</name>
</gene>
<reference evidence="2" key="1">
    <citation type="submission" date="2020-07" db="EMBL/GenBank/DDBJ databases">
        <authorList>
            <person name="Lin J."/>
        </authorList>
    </citation>
    <scope>NUCLEOTIDE SEQUENCE</scope>
</reference>
<protein>
    <submittedName>
        <fullName evidence="2">Uncharacterized protein</fullName>
    </submittedName>
</protein>
<dbReference type="EMBL" id="LR862132">
    <property type="protein sequence ID" value="CAD1838007.1"/>
    <property type="molecule type" value="Genomic_DNA"/>
</dbReference>
<sequence>MADWRMKGVIVDDDESVDGDGEDEELDELDLGLSLGWRGSKTGSSSQGGSRMRRSPFETRAPSSSLARPSPVRPFGEELEEPSIGPLSWEVALNDEAFGETERKNGEKDRAHDSQHKRAKVLEFGEPSQYSAASSGAEASFLPVSGECECQSSLDLSKYQISHYLSLFQNDDGGGKSSISNDDRDTDGDISGSRNVEDVEVRMDLSDDLLHQIFSFWTTRIYVEQNTGISEENFVTTCQRYPNATELNLSGVLNADVLVMEALTSLRHLETLILGKGS</sequence>
<feature type="compositionally biased region" description="Low complexity" evidence="1">
    <location>
        <begin position="60"/>
        <end position="74"/>
    </location>
</feature>
<feature type="compositionally biased region" description="Acidic residues" evidence="1">
    <location>
        <begin position="11"/>
        <end position="30"/>
    </location>
</feature>
<evidence type="ECO:0000313" key="2">
    <source>
        <dbReference type="EMBL" id="CAD1838007.1"/>
    </source>
</evidence>
<feature type="region of interest" description="Disordered" evidence="1">
    <location>
        <begin position="1"/>
        <end position="123"/>
    </location>
</feature>
<feature type="compositionally biased region" description="Basic and acidic residues" evidence="1">
    <location>
        <begin position="100"/>
        <end position="123"/>
    </location>
</feature>
<name>A0A6V7Q526_ANACO</name>
<feature type="region of interest" description="Disordered" evidence="1">
    <location>
        <begin position="174"/>
        <end position="193"/>
    </location>
</feature>
<proteinExistence type="predicted"/>
<evidence type="ECO:0000256" key="1">
    <source>
        <dbReference type="SAM" id="MobiDB-lite"/>
    </source>
</evidence>
<organism evidence="2">
    <name type="scientific">Ananas comosus var. bracteatus</name>
    <name type="common">red pineapple</name>
    <dbReference type="NCBI Taxonomy" id="296719"/>
    <lineage>
        <taxon>Eukaryota</taxon>
        <taxon>Viridiplantae</taxon>
        <taxon>Streptophyta</taxon>
        <taxon>Embryophyta</taxon>
        <taxon>Tracheophyta</taxon>
        <taxon>Spermatophyta</taxon>
        <taxon>Magnoliopsida</taxon>
        <taxon>Liliopsida</taxon>
        <taxon>Poales</taxon>
        <taxon>Bromeliaceae</taxon>
        <taxon>Bromelioideae</taxon>
        <taxon>Ananas</taxon>
    </lineage>
</organism>
<accession>A0A6V7Q526</accession>
<dbReference type="AlphaFoldDB" id="A0A6V7Q526"/>